<dbReference type="PANTHER" id="PTHR43083">
    <property type="entry name" value="MANNAN POLYMERASE II"/>
    <property type="match status" value="1"/>
</dbReference>
<feature type="compositionally biased region" description="Low complexity" evidence="11">
    <location>
        <begin position="1"/>
        <end position="16"/>
    </location>
</feature>
<dbReference type="GeneID" id="63731202"/>
<feature type="compositionally biased region" description="Basic and acidic residues" evidence="11">
    <location>
        <begin position="519"/>
        <end position="534"/>
    </location>
</feature>
<evidence type="ECO:0000313" key="14">
    <source>
        <dbReference type="Proteomes" id="UP000184073"/>
    </source>
</evidence>
<dbReference type="Pfam" id="PF00153">
    <property type="entry name" value="Mito_carr"/>
    <property type="match status" value="3"/>
</dbReference>
<protein>
    <recommendedName>
        <fullName evidence="15">Mitochondrial thiamine pyrophosphate carrier 1</fullName>
    </recommendedName>
</protein>
<dbReference type="GO" id="GO:0006487">
    <property type="term" value="P:protein N-linked glycosylation"/>
    <property type="evidence" value="ECO:0007669"/>
    <property type="project" value="TreeGrafter"/>
</dbReference>
<dbReference type="EMBL" id="KV878131">
    <property type="protein sequence ID" value="OJJ04235.1"/>
    <property type="molecule type" value="Genomic_DNA"/>
</dbReference>
<feature type="transmembrane region" description="Helical" evidence="12">
    <location>
        <begin position="207"/>
        <end position="227"/>
    </location>
</feature>
<feature type="transmembrane region" description="Helical" evidence="12">
    <location>
        <begin position="247"/>
        <end position="264"/>
    </location>
</feature>
<feature type="repeat" description="Solcar" evidence="10">
    <location>
        <begin position="243"/>
        <end position="336"/>
    </location>
</feature>
<evidence type="ECO:0000256" key="9">
    <source>
        <dbReference type="ARBA" id="ARBA00037964"/>
    </source>
</evidence>
<keyword evidence="7" id="KW-0333">Golgi apparatus</keyword>
<evidence type="ECO:0000256" key="10">
    <source>
        <dbReference type="PROSITE-ProRule" id="PRU00282"/>
    </source>
</evidence>
<keyword evidence="3 10" id="KW-0812">Transmembrane</keyword>
<dbReference type="InterPro" id="IPR029044">
    <property type="entry name" value="Nucleotide-diphossugar_trans"/>
</dbReference>
<evidence type="ECO:0000256" key="7">
    <source>
        <dbReference type="ARBA" id="ARBA00023034"/>
    </source>
</evidence>
<accession>A0A1L9PS16</accession>
<organism evidence="13 14">
    <name type="scientific">Aspergillus versicolor CBS 583.65</name>
    <dbReference type="NCBI Taxonomy" id="1036611"/>
    <lineage>
        <taxon>Eukaryota</taxon>
        <taxon>Fungi</taxon>
        <taxon>Dikarya</taxon>
        <taxon>Ascomycota</taxon>
        <taxon>Pezizomycotina</taxon>
        <taxon>Eurotiomycetes</taxon>
        <taxon>Eurotiomycetidae</taxon>
        <taxon>Eurotiales</taxon>
        <taxon>Aspergillaceae</taxon>
        <taxon>Aspergillus</taxon>
        <taxon>Aspergillus subgen. Nidulantes</taxon>
    </lineage>
</organism>
<evidence type="ECO:0000256" key="4">
    <source>
        <dbReference type="ARBA" id="ARBA00022792"/>
    </source>
</evidence>
<dbReference type="VEuPathDB" id="FungiDB:ASPVEDRAFT_63683"/>
<evidence type="ECO:0000256" key="12">
    <source>
        <dbReference type="SAM" id="Phobius"/>
    </source>
</evidence>
<comment type="similarity">
    <text evidence="9">Belongs to the ANP1/MMN9/VAN1 family.</text>
</comment>
<keyword evidence="4" id="KW-0999">Mitochondrion inner membrane</keyword>
<feature type="compositionally biased region" description="Pro residues" evidence="11">
    <location>
        <begin position="396"/>
        <end position="405"/>
    </location>
</feature>
<keyword evidence="6 12" id="KW-1133">Transmembrane helix</keyword>
<dbReference type="GO" id="GO:0000009">
    <property type="term" value="F:alpha-1,6-mannosyltransferase activity"/>
    <property type="evidence" value="ECO:0007669"/>
    <property type="project" value="TreeGrafter"/>
</dbReference>
<feature type="repeat" description="Solcar" evidence="10">
    <location>
        <begin position="146"/>
        <end position="235"/>
    </location>
</feature>
<feature type="transmembrane region" description="Helical" evidence="12">
    <location>
        <begin position="311"/>
        <end position="330"/>
    </location>
</feature>
<evidence type="ECO:0000256" key="5">
    <source>
        <dbReference type="ARBA" id="ARBA00022968"/>
    </source>
</evidence>
<dbReference type="SUPFAM" id="SSF103506">
    <property type="entry name" value="Mitochondrial carrier"/>
    <property type="match status" value="1"/>
</dbReference>
<dbReference type="InterPro" id="IPR018108">
    <property type="entry name" value="MCP_transmembrane"/>
</dbReference>
<keyword evidence="5" id="KW-0735">Signal-anchor</keyword>
<feature type="region of interest" description="Disordered" evidence="11">
    <location>
        <begin position="376"/>
        <end position="410"/>
    </location>
</feature>
<evidence type="ECO:0000256" key="8">
    <source>
        <dbReference type="ARBA" id="ARBA00023136"/>
    </source>
</evidence>
<dbReference type="FunFam" id="3.90.550.10:FF:000017">
    <property type="entry name" value="Mannan polymerase II complex ANP1 subunit"/>
    <property type="match status" value="1"/>
</dbReference>
<evidence type="ECO:0000256" key="3">
    <source>
        <dbReference type="ARBA" id="ARBA00022692"/>
    </source>
</evidence>
<dbReference type="SUPFAM" id="SSF53448">
    <property type="entry name" value="Nucleotide-diphospho-sugar transferases"/>
    <property type="match status" value="1"/>
</dbReference>
<evidence type="ECO:0000256" key="2">
    <source>
        <dbReference type="ARBA" id="ARBA00004323"/>
    </source>
</evidence>
<feature type="transmembrane region" description="Helical" evidence="12">
    <location>
        <begin position="350"/>
        <end position="369"/>
    </location>
</feature>
<dbReference type="Pfam" id="PF03452">
    <property type="entry name" value="Anp1"/>
    <property type="match status" value="1"/>
</dbReference>
<dbReference type="OrthoDB" id="2405412at2759"/>
<name>A0A1L9PS16_ASPVE</name>
<dbReference type="STRING" id="1036611.A0A1L9PS16"/>
<proteinExistence type="inferred from homology"/>
<dbReference type="PROSITE" id="PS50920">
    <property type="entry name" value="SOLCAR"/>
    <property type="match status" value="3"/>
</dbReference>
<dbReference type="InterPro" id="IPR023395">
    <property type="entry name" value="MCP_dom_sf"/>
</dbReference>
<feature type="region of interest" description="Disordered" evidence="11">
    <location>
        <begin position="514"/>
        <end position="534"/>
    </location>
</feature>
<keyword evidence="14" id="KW-1185">Reference proteome</keyword>
<dbReference type="GO" id="GO:0000032">
    <property type="term" value="P:cell wall mannoprotein biosynthetic process"/>
    <property type="evidence" value="ECO:0007669"/>
    <property type="project" value="TreeGrafter"/>
</dbReference>
<dbReference type="RefSeq" id="XP_040669997.1">
    <property type="nucleotide sequence ID" value="XM_040815691.1"/>
</dbReference>
<evidence type="ECO:0008006" key="15">
    <source>
        <dbReference type="Google" id="ProtNLM"/>
    </source>
</evidence>
<feature type="repeat" description="Solcar" evidence="10">
    <location>
        <begin position="36"/>
        <end position="119"/>
    </location>
</feature>
<dbReference type="Gene3D" id="3.90.550.10">
    <property type="entry name" value="Spore Coat Polysaccharide Biosynthesis Protein SpsA, Chain A"/>
    <property type="match status" value="1"/>
</dbReference>
<evidence type="ECO:0000313" key="13">
    <source>
        <dbReference type="EMBL" id="OJJ04235.1"/>
    </source>
</evidence>
<dbReference type="PANTHER" id="PTHR43083:SF6">
    <property type="entry name" value="MANNAN POLYMERASE COMPLEXES SUBUNIT MNN9"/>
    <property type="match status" value="1"/>
</dbReference>
<dbReference type="InterPro" id="IPR052086">
    <property type="entry name" value="Mannan_Polymerase_Subunit"/>
</dbReference>
<evidence type="ECO:0000256" key="1">
    <source>
        <dbReference type="ARBA" id="ARBA00004141"/>
    </source>
</evidence>
<evidence type="ECO:0000256" key="11">
    <source>
        <dbReference type="SAM" id="MobiDB-lite"/>
    </source>
</evidence>
<reference evidence="14" key="1">
    <citation type="journal article" date="2017" name="Genome Biol.">
        <title>Comparative genomics reveals high biological diversity and specific adaptations in the industrially and medically important fungal genus Aspergillus.</title>
        <authorList>
            <person name="de Vries R.P."/>
            <person name="Riley R."/>
            <person name="Wiebenga A."/>
            <person name="Aguilar-Osorio G."/>
            <person name="Amillis S."/>
            <person name="Uchima C.A."/>
            <person name="Anderluh G."/>
            <person name="Asadollahi M."/>
            <person name="Askin M."/>
            <person name="Barry K."/>
            <person name="Battaglia E."/>
            <person name="Bayram O."/>
            <person name="Benocci T."/>
            <person name="Braus-Stromeyer S.A."/>
            <person name="Caldana C."/>
            <person name="Canovas D."/>
            <person name="Cerqueira G.C."/>
            <person name="Chen F."/>
            <person name="Chen W."/>
            <person name="Choi C."/>
            <person name="Clum A."/>
            <person name="Dos Santos R.A."/>
            <person name="Damasio A.R."/>
            <person name="Diallinas G."/>
            <person name="Emri T."/>
            <person name="Fekete E."/>
            <person name="Flipphi M."/>
            <person name="Freyberg S."/>
            <person name="Gallo A."/>
            <person name="Gournas C."/>
            <person name="Habgood R."/>
            <person name="Hainaut M."/>
            <person name="Harispe M.L."/>
            <person name="Henrissat B."/>
            <person name="Hilden K.S."/>
            <person name="Hope R."/>
            <person name="Hossain A."/>
            <person name="Karabika E."/>
            <person name="Karaffa L."/>
            <person name="Karanyi Z."/>
            <person name="Krasevec N."/>
            <person name="Kuo A."/>
            <person name="Kusch H."/>
            <person name="LaButti K."/>
            <person name="Lagendijk E.L."/>
            <person name="Lapidus A."/>
            <person name="Levasseur A."/>
            <person name="Lindquist E."/>
            <person name="Lipzen A."/>
            <person name="Logrieco A.F."/>
            <person name="MacCabe A."/>
            <person name="Maekelae M.R."/>
            <person name="Malavazi I."/>
            <person name="Melin P."/>
            <person name="Meyer V."/>
            <person name="Mielnichuk N."/>
            <person name="Miskei M."/>
            <person name="Molnar A.P."/>
            <person name="Mule G."/>
            <person name="Ngan C.Y."/>
            <person name="Orejas M."/>
            <person name="Orosz E."/>
            <person name="Ouedraogo J.P."/>
            <person name="Overkamp K.M."/>
            <person name="Park H.-S."/>
            <person name="Perrone G."/>
            <person name="Piumi F."/>
            <person name="Punt P.J."/>
            <person name="Ram A.F."/>
            <person name="Ramon A."/>
            <person name="Rauscher S."/>
            <person name="Record E."/>
            <person name="Riano-Pachon D.M."/>
            <person name="Robert V."/>
            <person name="Roehrig J."/>
            <person name="Ruller R."/>
            <person name="Salamov A."/>
            <person name="Salih N.S."/>
            <person name="Samson R.A."/>
            <person name="Sandor E."/>
            <person name="Sanguinetti M."/>
            <person name="Schuetze T."/>
            <person name="Sepcic K."/>
            <person name="Shelest E."/>
            <person name="Sherlock G."/>
            <person name="Sophianopoulou V."/>
            <person name="Squina F.M."/>
            <person name="Sun H."/>
            <person name="Susca A."/>
            <person name="Todd R.B."/>
            <person name="Tsang A."/>
            <person name="Unkles S.E."/>
            <person name="van de Wiele N."/>
            <person name="van Rossen-Uffink D."/>
            <person name="Oliveira J.V."/>
            <person name="Vesth T.C."/>
            <person name="Visser J."/>
            <person name="Yu J.-H."/>
            <person name="Zhou M."/>
            <person name="Andersen M.R."/>
            <person name="Archer D.B."/>
            <person name="Baker S.E."/>
            <person name="Benoit I."/>
            <person name="Brakhage A.A."/>
            <person name="Braus G.H."/>
            <person name="Fischer R."/>
            <person name="Frisvad J.C."/>
            <person name="Goldman G.H."/>
            <person name="Houbraken J."/>
            <person name="Oakley B."/>
            <person name="Pocsi I."/>
            <person name="Scazzocchio C."/>
            <person name="Seiboth B."/>
            <person name="vanKuyk P.A."/>
            <person name="Wortman J."/>
            <person name="Dyer P.S."/>
            <person name="Grigoriev I.V."/>
        </authorList>
    </citation>
    <scope>NUCLEOTIDE SEQUENCE [LARGE SCALE GENOMIC DNA]</scope>
    <source>
        <strain evidence="14">CBS 583.65</strain>
    </source>
</reference>
<feature type="region of interest" description="Disordered" evidence="11">
    <location>
        <begin position="1"/>
        <end position="33"/>
    </location>
</feature>
<dbReference type="Proteomes" id="UP000184073">
    <property type="component" value="Unassembled WGS sequence"/>
</dbReference>
<evidence type="ECO:0000256" key="6">
    <source>
        <dbReference type="ARBA" id="ARBA00022989"/>
    </source>
</evidence>
<keyword evidence="4" id="KW-0496">Mitochondrion</keyword>
<keyword evidence="8 10" id="KW-0472">Membrane</keyword>
<gene>
    <name evidence="13" type="ORF">ASPVEDRAFT_63683</name>
</gene>
<sequence length="717" mass="79761">MSSSAAPVPSSTTSAVDASGSSQNLAKAPPPTADSKRNYKGFVAGVFSGIAKLSGEFDTVKVRLQTSKDGHFRGPLDCVMQTVRKEGVSGLYKGATPPLVGWMVMDSVMLGSLTLYRRLLLENVFSRPSIRAITPFAKYQPDPHALPSFGHGIAGIMAGTTVSFIAAPVEHVKARLQIQYAADKSKRLYSGPIDCIRRLMGTHGITGLYRGLCATILFRSFFFFWWGSYDVLTRMMKERTSLSAPAINFWAGGISAQIFWITSYPSDVVKQRLMTDPMGGALGDGQRRFRWWKDAAVAVYRERGWRGYWRGFVPCFLRAFPANAMALVAFEGVMRWLPYMAVARTMRRTSPITIILACFLAFGFLCFLLSSPSPPASSSPPPTADSRLEDTAEHPLSPPTKPFIPQPVYKDGRQPPPPVVKYNLNSLTTSSDATSKGERVLILTPLARFYQGYWDNVEKLTYPHELISLGFIVPHTKEGNAAVAALEKAISKTQTGAVSNRFASISILRQDFDPPLQSQDEKERHKLANQKARRESMSRARNSLVFTTLGPSTSWVLWLDSDIVESPPTLIQDLTSHNRPVIVANCFQRYYNNDNKRQEVRPYDFNSWIDSPTAQALGDSMDPDDILLEGYAELPTYRSLMAHMADTKNPRPTRVIDLDGVGGTALMVKADVHRDGAMFPPFPFFHLVETEGFARMAKRLGYSVYGLPDYFVYHYNE</sequence>
<dbReference type="AlphaFoldDB" id="A0A1L9PS16"/>
<dbReference type="GO" id="GO:0000136">
    <property type="term" value="C:mannan polymerase complex"/>
    <property type="evidence" value="ECO:0007669"/>
    <property type="project" value="TreeGrafter"/>
</dbReference>
<dbReference type="Gene3D" id="1.50.40.10">
    <property type="entry name" value="Mitochondrial carrier domain"/>
    <property type="match status" value="1"/>
</dbReference>
<comment type="subcellular location">
    <subcellularLocation>
        <location evidence="2">Golgi apparatus membrane</location>
        <topology evidence="2">Single-pass type II membrane protein</topology>
    </subcellularLocation>
    <subcellularLocation>
        <location evidence="1">Membrane</location>
        <topology evidence="1">Multi-pass membrane protein</topology>
    </subcellularLocation>
</comment>